<protein>
    <submittedName>
        <fullName evidence="1">Uncharacterized protein</fullName>
    </submittedName>
</protein>
<accession>A0A9D4DLH6</accession>
<dbReference type="Proteomes" id="UP000828390">
    <property type="component" value="Unassembled WGS sequence"/>
</dbReference>
<reference evidence="1" key="1">
    <citation type="journal article" date="2019" name="bioRxiv">
        <title>The Genome of the Zebra Mussel, Dreissena polymorpha: A Resource for Invasive Species Research.</title>
        <authorList>
            <person name="McCartney M.A."/>
            <person name="Auch B."/>
            <person name="Kono T."/>
            <person name="Mallez S."/>
            <person name="Zhang Y."/>
            <person name="Obille A."/>
            <person name="Becker A."/>
            <person name="Abrahante J.E."/>
            <person name="Garbe J."/>
            <person name="Badalamenti J.P."/>
            <person name="Herman A."/>
            <person name="Mangelson H."/>
            <person name="Liachko I."/>
            <person name="Sullivan S."/>
            <person name="Sone E.D."/>
            <person name="Koren S."/>
            <person name="Silverstein K.A.T."/>
            <person name="Beckman K.B."/>
            <person name="Gohl D.M."/>
        </authorList>
    </citation>
    <scope>NUCLEOTIDE SEQUENCE</scope>
    <source>
        <strain evidence="1">Duluth1</strain>
        <tissue evidence="1">Whole animal</tissue>
    </source>
</reference>
<keyword evidence="2" id="KW-1185">Reference proteome</keyword>
<reference evidence="1" key="2">
    <citation type="submission" date="2020-11" db="EMBL/GenBank/DDBJ databases">
        <authorList>
            <person name="McCartney M.A."/>
            <person name="Auch B."/>
            <person name="Kono T."/>
            <person name="Mallez S."/>
            <person name="Becker A."/>
            <person name="Gohl D.M."/>
            <person name="Silverstein K.A.T."/>
            <person name="Koren S."/>
            <person name="Bechman K.B."/>
            <person name="Herman A."/>
            <person name="Abrahante J.E."/>
            <person name="Garbe J."/>
        </authorList>
    </citation>
    <scope>NUCLEOTIDE SEQUENCE</scope>
    <source>
        <strain evidence="1">Duluth1</strain>
        <tissue evidence="1">Whole animal</tissue>
    </source>
</reference>
<dbReference type="EMBL" id="JAIWYP010000010">
    <property type="protein sequence ID" value="KAH3751832.1"/>
    <property type="molecule type" value="Genomic_DNA"/>
</dbReference>
<comment type="caution">
    <text evidence="1">The sequence shown here is derived from an EMBL/GenBank/DDBJ whole genome shotgun (WGS) entry which is preliminary data.</text>
</comment>
<evidence type="ECO:0000313" key="2">
    <source>
        <dbReference type="Proteomes" id="UP000828390"/>
    </source>
</evidence>
<organism evidence="1 2">
    <name type="scientific">Dreissena polymorpha</name>
    <name type="common">Zebra mussel</name>
    <name type="synonym">Mytilus polymorpha</name>
    <dbReference type="NCBI Taxonomy" id="45954"/>
    <lineage>
        <taxon>Eukaryota</taxon>
        <taxon>Metazoa</taxon>
        <taxon>Spiralia</taxon>
        <taxon>Lophotrochozoa</taxon>
        <taxon>Mollusca</taxon>
        <taxon>Bivalvia</taxon>
        <taxon>Autobranchia</taxon>
        <taxon>Heteroconchia</taxon>
        <taxon>Euheterodonta</taxon>
        <taxon>Imparidentia</taxon>
        <taxon>Neoheterodontei</taxon>
        <taxon>Myida</taxon>
        <taxon>Dreissenoidea</taxon>
        <taxon>Dreissenidae</taxon>
        <taxon>Dreissena</taxon>
    </lineage>
</organism>
<dbReference type="AlphaFoldDB" id="A0A9D4DLH6"/>
<gene>
    <name evidence="1" type="ORF">DPMN_186408</name>
</gene>
<evidence type="ECO:0000313" key="1">
    <source>
        <dbReference type="EMBL" id="KAH3751832.1"/>
    </source>
</evidence>
<sequence length="156" mass="16471">MGIWTATNVLAKCTMLAQTVKNTVKTMAPRVLVTPQVAIVNPDGQDYCVTSTVTMASIISLTTKNANVTRGGLGIIVIIWWMVVGPTGLPGPTVLLTLLLTRPSLEHAPVPNLLNSLVAPIVPDIAWKRTAVQSMAASVLGQSGRCAVAFVWTHTG</sequence>
<name>A0A9D4DLH6_DREPO</name>
<proteinExistence type="predicted"/>